<name>A0A1F8GWX3_9BACT</name>
<feature type="compositionally biased region" description="Basic residues" evidence="1">
    <location>
        <begin position="1"/>
        <end position="13"/>
    </location>
</feature>
<dbReference type="EMBL" id="MGKP01000001">
    <property type="protein sequence ID" value="OGN29922.1"/>
    <property type="molecule type" value="Genomic_DNA"/>
</dbReference>
<organism evidence="2 3">
    <name type="scientific">Candidatus Yanofskybacteria bacterium RIFCSPLOWO2_01_FULL_49_25</name>
    <dbReference type="NCBI Taxonomy" id="1802701"/>
    <lineage>
        <taxon>Bacteria</taxon>
        <taxon>Candidatus Yanofskyibacteriota</taxon>
    </lineage>
</organism>
<evidence type="ECO:0000313" key="2">
    <source>
        <dbReference type="EMBL" id="OGN29922.1"/>
    </source>
</evidence>
<evidence type="ECO:0000256" key="1">
    <source>
        <dbReference type="SAM" id="MobiDB-lite"/>
    </source>
</evidence>
<feature type="region of interest" description="Disordered" evidence="1">
    <location>
        <begin position="1"/>
        <end position="27"/>
    </location>
</feature>
<accession>A0A1F8GWX3</accession>
<sequence>MSTTLRRARKRREAFKARQQKAPANCAKDTATSAKLNALAVCANYETAQCNGHGYDVGPDGLCEKCREEKEKQDAGG</sequence>
<gene>
    <name evidence="2" type="ORF">A3A33_01200</name>
</gene>
<reference evidence="2 3" key="1">
    <citation type="journal article" date="2016" name="Nat. Commun.">
        <title>Thousands of microbial genomes shed light on interconnected biogeochemical processes in an aquifer system.</title>
        <authorList>
            <person name="Anantharaman K."/>
            <person name="Brown C.T."/>
            <person name="Hug L.A."/>
            <person name="Sharon I."/>
            <person name="Castelle C.J."/>
            <person name="Probst A.J."/>
            <person name="Thomas B.C."/>
            <person name="Singh A."/>
            <person name="Wilkins M.J."/>
            <person name="Karaoz U."/>
            <person name="Brodie E.L."/>
            <person name="Williams K.H."/>
            <person name="Hubbard S.S."/>
            <person name="Banfield J.F."/>
        </authorList>
    </citation>
    <scope>NUCLEOTIDE SEQUENCE [LARGE SCALE GENOMIC DNA]</scope>
</reference>
<dbReference type="STRING" id="1802701.A3A33_01200"/>
<protein>
    <submittedName>
        <fullName evidence="2">Uncharacterized protein</fullName>
    </submittedName>
</protein>
<comment type="caution">
    <text evidence="2">The sequence shown here is derived from an EMBL/GenBank/DDBJ whole genome shotgun (WGS) entry which is preliminary data.</text>
</comment>
<evidence type="ECO:0000313" key="3">
    <source>
        <dbReference type="Proteomes" id="UP000179047"/>
    </source>
</evidence>
<dbReference type="AlphaFoldDB" id="A0A1F8GWX3"/>
<proteinExistence type="predicted"/>
<dbReference type="Proteomes" id="UP000179047">
    <property type="component" value="Unassembled WGS sequence"/>
</dbReference>